<dbReference type="Proteomes" id="UP001230504">
    <property type="component" value="Unassembled WGS sequence"/>
</dbReference>
<gene>
    <name evidence="2" type="ORF">LY79DRAFT_571115</name>
</gene>
<organism evidence="2 3">
    <name type="scientific">Colletotrichum navitas</name>
    <dbReference type="NCBI Taxonomy" id="681940"/>
    <lineage>
        <taxon>Eukaryota</taxon>
        <taxon>Fungi</taxon>
        <taxon>Dikarya</taxon>
        <taxon>Ascomycota</taxon>
        <taxon>Pezizomycotina</taxon>
        <taxon>Sordariomycetes</taxon>
        <taxon>Hypocreomycetidae</taxon>
        <taxon>Glomerellales</taxon>
        <taxon>Glomerellaceae</taxon>
        <taxon>Colletotrichum</taxon>
        <taxon>Colletotrichum graminicola species complex</taxon>
    </lineage>
</organism>
<comment type="caution">
    <text evidence="2">The sequence shown here is derived from an EMBL/GenBank/DDBJ whole genome shotgun (WGS) entry which is preliminary data.</text>
</comment>
<keyword evidence="1" id="KW-1133">Transmembrane helix</keyword>
<evidence type="ECO:0000313" key="3">
    <source>
        <dbReference type="Proteomes" id="UP001230504"/>
    </source>
</evidence>
<dbReference type="AlphaFoldDB" id="A0AAD8PLM4"/>
<evidence type="ECO:0000256" key="1">
    <source>
        <dbReference type="SAM" id="Phobius"/>
    </source>
</evidence>
<keyword evidence="1" id="KW-0812">Transmembrane</keyword>
<dbReference type="EMBL" id="JAHLJV010000121">
    <property type="protein sequence ID" value="KAK1569856.1"/>
    <property type="molecule type" value="Genomic_DNA"/>
</dbReference>
<reference evidence="2" key="1">
    <citation type="submission" date="2021-06" db="EMBL/GenBank/DDBJ databases">
        <title>Comparative genomics, transcriptomics and evolutionary studies reveal genomic signatures of adaptation to plant cell wall in hemibiotrophic fungi.</title>
        <authorList>
            <consortium name="DOE Joint Genome Institute"/>
            <person name="Baroncelli R."/>
            <person name="Diaz J.F."/>
            <person name="Benocci T."/>
            <person name="Peng M."/>
            <person name="Battaglia E."/>
            <person name="Haridas S."/>
            <person name="Andreopoulos W."/>
            <person name="Labutti K."/>
            <person name="Pangilinan J."/>
            <person name="Floch G.L."/>
            <person name="Makela M.R."/>
            <person name="Henrissat B."/>
            <person name="Grigoriev I.V."/>
            <person name="Crouch J.A."/>
            <person name="De Vries R.P."/>
            <person name="Sukno S.A."/>
            <person name="Thon M.R."/>
        </authorList>
    </citation>
    <scope>NUCLEOTIDE SEQUENCE</scope>
    <source>
        <strain evidence="2">CBS 125086</strain>
    </source>
</reference>
<dbReference type="GeneID" id="85443458"/>
<name>A0AAD8PLM4_9PEZI</name>
<protein>
    <submittedName>
        <fullName evidence="2">Uncharacterized protein</fullName>
    </submittedName>
</protein>
<keyword evidence="1" id="KW-0472">Membrane</keyword>
<evidence type="ECO:0000313" key="2">
    <source>
        <dbReference type="EMBL" id="KAK1569856.1"/>
    </source>
</evidence>
<accession>A0AAD8PLM4</accession>
<sequence length="82" mass="9430">MLKSLTLFHLSWAGFAITITRLHWTGMSAFLVCLSFCHSAMEMSQDKEYDRVWRVLAEPLPIPWRPNGCLPIGFTYQGNPRS</sequence>
<feature type="transmembrane region" description="Helical" evidence="1">
    <location>
        <begin position="12"/>
        <end position="37"/>
    </location>
</feature>
<dbReference type="RefSeq" id="XP_060408054.1">
    <property type="nucleotide sequence ID" value="XM_060559218.1"/>
</dbReference>
<keyword evidence="3" id="KW-1185">Reference proteome</keyword>
<proteinExistence type="predicted"/>